<accession>A0A0P1M5G0</accession>
<dbReference type="PANTHER" id="PTHR34700">
    <property type="entry name" value="POTASSIUM BINDING PROTEIN KBP"/>
    <property type="match status" value="1"/>
</dbReference>
<evidence type="ECO:0000313" key="3">
    <source>
        <dbReference type="EMBL" id="CUS94693.1"/>
    </source>
</evidence>
<dbReference type="EMBL" id="FAOP01000001">
    <property type="protein sequence ID" value="CUU01104.1"/>
    <property type="molecule type" value="Genomic_DNA"/>
</dbReference>
<proteinExistence type="predicted"/>
<evidence type="ECO:0000313" key="5">
    <source>
        <dbReference type="Proteomes" id="UP000182011"/>
    </source>
</evidence>
<protein>
    <recommendedName>
        <fullName evidence="2">LysM domain-containing protein</fullName>
    </recommendedName>
</protein>
<accession>A0A0P1M5E2</accession>
<evidence type="ECO:0000313" key="4">
    <source>
        <dbReference type="EMBL" id="CUU01104.1"/>
    </source>
</evidence>
<accession>A0A0N7MRI4</accession>
<accession>A0A0P1ML29</accession>
<dbReference type="Gene3D" id="3.10.350.10">
    <property type="entry name" value="LysM domain"/>
    <property type="match status" value="1"/>
</dbReference>
<accession>A0A0P1NWA5</accession>
<dbReference type="STRING" id="1633631.GCA_001442925_00190"/>
<dbReference type="EMBL" id="CZVI01000053">
    <property type="protein sequence ID" value="CUS94693.1"/>
    <property type="molecule type" value="Genomic_DNA"/>
</dbReference>
<sequence>MKKLLIILLTLVFVITGFAQEKVKMKYEDWQKEMASWTAKRDELRAKLDALNNEVNNLKRQLAEKDAQIKQTQDAIYALVGTTPEGVNEYRQKVADFERRLNELSRLSNEQLYERRAEVEKLYNDYQALKSDKRVALSEFYDKVLGFESQVNNLITTVRALVKTKEGQVVLAEALVKETTYTVGTWKKDRDCLWNIAKKPTIYDNPFLWPKIYVANRDKIKDPDLIYPGWVLKIPPKAELTKEEKRAANAYYRKKAEKQQAGGGM</sequence>
<name>A0A0P1M5G0_9BACT</name>
<dbReference type="Gene3D" id="1.10.287.1490">
    <property type="match status" value="1"/>
</dbReference>
<dbReference type="Proteomes" id="UP000182200">
    <property type="component" value="Unassembled WGS sequence"/>
</dbReference>
<organism evidence="4 5">
    <name type="scientific">Candidatus Kryptonium thompsonii</name>
    <dbReference type="NCBI Taxonomy" id="1633631"/>
    <lineage>
        <taxon>Bacteria</taxon>
        <taxon>Pseudomonadati</taxon>
        <taxon>Candidatus Kryptoniota</taxon>
        <taxon>Candidatus Kryptonium</taxon>
    </lineage>
</organism>
<dbReference type="Proteomes" id="UP000182011">
    <property type="component" value="Unassembled WGS sequence"/>
</dbReference>
<accession>A0A0P1MHR4</accession>
<dbReference type="AlphaFoldDB" id="A0A0P1M5G0"/>
<dbReference type="RefSeq" id="WP_075426175.1">
    <property type="nucleotide sequence ID" value="NZ_CZVI01000053.1"/>
</dbReference>
<dbReference type="InterPro" id="IPR052196">
    <property type="entry name" value="Bact_Kbp"/>
</dbReference>
<reference evidence="5 6" key="2">
    <citation type="submission" date="2015-11" db="EMBL/GenBank/DDBJ databases">
        <authorList>
            <person name="Varghese N."/>
        </authorList>
    </citation>
    <scope>NUCLEOTIDE SEQUENCE [LARGE SCALE GENOMIC DNA]</scope>
    <source>
        <strain evidence="3 6">JGI-8</strain>
    </source>
</reference>
<dbReference type="InterPro" id="IPR018392">
    <property type="entry name" value="LysM"/>
</dbReference>
<gene>
    <name evidence="4" type="ORF">JGI4_00190</name>
    <name evidence="3" type="ORF">JGI8_02034</name>
</gene>
<evidence type="ECO:0000313" key="6">
    <source>
        <dbReference type="Proteomes" id="UP000182200"/>
    </source>
</evidence>
<dbReference type="OrthoDB" id="370541at2"/>
<keyword evidence="6" id="KW-1185">Reference proteome</keyword>
<feature type="coiled-coil region" evidence="1">
    <location>
        <begin position="27"/>
        <end position="129"/>
    </location>
</feature>
<feature type="domain" description="LysM" evidence="2">
    <location>
        <begin position="179"/>
        <end position="234"/>
    </location>
</feature>
<dbReference type="PANTHER" id="PTHR34700:SF4">
    <property type="entry name" value="PHAGE-LIKE ELEMENT PBSX PROTEIN XKDP"/>
    <property type="match status" value="1"/>
</dbReference>
<dbReference type="PROSITE" id="PS51782">
    <property type="entry name" value="LYSM"/>
    <property type="match status" value="1"/>
</dbReference>
<dbReference type="InterPro" id="IPR036779">
    <property type="entry name" value="LysM_dom_sf"/>
</dbReference>
<reference evidence="4" key="1">
    <citation type="submission" date="2015-11" db="EMBL/GenBank/DDBJ databases">
        <authorList>
            <person name="Zhang Y."/>
            <person name="Guo Z."/>
        </authorList>
    </citation>
    <scope>NUCLEOTIDE SEQUENCE [LARGE SCALE GENOMIC DNA]</scope>
    <source>
        <strain evidence="4">JGI-4</strain>
    </source>
</reference>
<accession>A0A0S4MPY7</accession>
<keyword evidence="1" id="KW-0175">Coiled coil</keyword>
<evidence type="ECO:0000256" key="1">
    <source>
        <dbReference type="SAM" id="Coils"/>
    </source>
</evidence>
<evidence type="ECO:0000259" key="2">
    <source>
        <dbReference type="PROSITE" id="PS51782"/>
    </source>
</evidence>